<dbReference type="Proteomes" id="UP000252733">
    <property type="component" value="Unassembled WGS sequence"/>
</dbReference>
<keyword evidence="5" id="KW-1003">Cell membrane</keyword>
<dbReference type="SUPFAM" id="SSF82693">
    <property type="entry name" value="Multidrug efflux transporter AcrB pore domain, PN1, PN2, PC1 and PC2 subdomains"/>
    <property type="match status" value="3"/>
</dbReference>
<feature type="transmembrane region" description="Helical" evidence="9">
    <location>
        <begin position="367"/>
        <end position="387"/>
    </location>
</feature>
<comment type="subcellular location">
    <subcellularLocation>
        <location evidence="1">Cell membrane</location>
        <topology evidence="1">Multi-pass membrane protein</topology>
    </subcellularLocation>
</comment>
<evidence type="ECO:0000256" key="2">
    <source>
        <dbReference type="ARBA" id="ARBA00007613"/>
    </source>
</evidence>
<dbReference type="Pfam" id="PF02321">
    <property type="entry name" value="OEP"/>
    <property type="match status" value="1"/>
</dbReference>
<proteinExistence type="inferred from homology"/>
<feature type="transmembrane region" description="Helical" evidence="9">
    <location>
        <begin position="540"/>
        <end position="560"/>
    </location>
</feature>
<feature type="transmembrane region" description="Helical" evidence="9">
    <location>
        <begin position="881"/>
        <end position="900"/>
    </location>
</feature>
<dbReference type="GO" id="GO:0008324">
    <property type="term" value="F:monoatomic cation transmembrane transporter activity"/>
    <property type="evidence" value="ECO:0007669"/>
    <property type="project" value="InterPro"/>
</dbReference>
<dbReference type="Gene3D" id="1.20.1640.10">
    <property type="entry name" value="Multidrug efflux transporter AcrB transmembrane domain"/>
    <property type="match status" value="2"/>
</dbReference>
<dbReference type="SUPFAM" id="SSF56954">
    <property type="entry name" value="Outer membrane efflux proteins (OEP)"/>
    <property type="match status" value="1"/>
</dbReference>
<evidence type="ECO:0000256" key="3">
    <source>
        <dbReference type="ARBA" id="ARBA00010942"/>
    </source>
</evidence>
<keyword evidence="8 9" id="KW-0472">Membrane</keyword>
<dbReference type="EMBL" id="QPIZ01000002">
    <property type="protein sequence ID" value="RCW38929.1"/>
    <property type="molecule type" value="Genomic_DNA"/>
</dbReference>
<dbReference type="GO" id="GO:0042910">
    <property type="term" value="F:xenobiotic transmembrane transporter activity"/>
    <property type="evidence" value="ECO:0007669"/>
    <property type="project" value="TreeGrafter"/>
</dbReference>
<protein>
    <submittedName>
        <fullName evidence="10">Cobalt-zinc-cadmium resistance protein CzcA</fullName>
    </submittedName>
</protein>
<dbReference type="SUPFAM" id="SSF82714">
    <property type="entry name" value="Multidrug efflux transporter AcrB TolC docking domain, DN and DC subdomains"/>
    <property type="match status" value="2"/>
</dbReference>
<evidence type="ECO:0000256" key="9">
    <source>
        <dbReference type="SAM" id="Phobius"/>
    </source>
</evidence>
<dbReference type="RefSeq" id="WP_114436245.1">
    <property type="nucleotide sequence ID" value="NZ_QPIZ01000002.1"/>
</dbReference>
<dbReference type="SUPFAM" id="SSF82866">
    <property type="entry name" value="Multidrug efflux transporter AcrB transmembrane domain"/>
    <property type="match status" value="2"/>
</dbReference>
<comment type="caution">
    <text evidence="10">The sequence shown here is derived from an EMBL/GenBank/DDBJ whole genome shotgun (WGS) entry which is preliminary data.</text>
</comment>
<feature type="transmembrane region" description="Helical" evidence="9">
    <location>
        <begin position="393"/>
        <end position="417"/>
    </location>
</feature>
<evidence type="ECO:0000313" key="10">
    <source>
        <dbReference type="EMBL" id="RCW38929.1"/>
    </source>
</evidence>
<feature type="transmembrane region" description="Helical" evidence="9">
    <location>
        <begin position="483"/>
        <end position="508"/>
    </location>
</feature>
<keyword evidence="11" id="KW-1185">Reference proteome</keyword>
<dbReference type="InterPro" id="IPR003423">
    <property type="entry name" value="OMP_efflux"/>
</dbReference>
<dbReference type="Gene3D" id="1.20.1600.10">
    <property type="entry name" value="Outer membrane efflux proteins (OEP)"/>
    <property type="match status" value="1"/>
</dbReference>
<dbReference type="PANTHER" id="PTHR32063">
    <property type="match status" value="1"/>
</dbReference>
<keyword evidence="7 9" id="KW-1133">Transmembrane helix</keyword>
<keyword evidence="4" id="KW-0813">Transport</keyword>
<sequence length="1462" mass="163161">MINRIITFSVKNKFIIGLFMFAWIGWGVYSAINLPLNTLPDLTNNQVKVTTYTPDLATEEVERLITYPIELEMGNLPGLKEIRSVSKFGLSDITLVFEDDMGMYKPRQLVKERLNSAADKLPPGAGEPTMGPMTSGLGEIYQYVLSTKPGYDTVYNAMDLREIQDWIVKKELINIPGVVGINTMGGYLKQYEVAVDPDRLLSYNLAITDIFDALKKNNANTGGSYIEKNRRAYFVRGQGLTQSLDDIRKIVLKNNNGTPLQIGDVATVQYGNAPRFGAFTYNGKGEAVGGKIMMLRGENPADVIASVKERLPQVEAALPEGVQMKSFLDRSSLISETTNTVTENLAMGALIVIFVLILLMGSLRSGLITASVIPLSLLFALGIMYTFDFSANLISLGALDFGIIIDGAVIIIEFTVFQISRHVKSLRGLKGNELKTKLDEITIWSSGRMMRTAFFGQIIILIVFIPILTLTGQEGDMFRPMAIAFGSALIGAIILCLTYVPMMSALLLRPEKSDKPGFADKIIGRARNGYRTILRKALRYRYAVTSVIILLLVSAILIFGQLGSVFIPQLDEGDFAIHPILQPGTSLSETVEINTKLENVLLSEFPDEVEQVATKIGTGEIPTDPMSLEMAKMIINLKPKEEWKRAETKDELEKLMKQEMSATIPGVSFFFAQPIEMLFKHLLTGSTADILMNIYGTNLDTLYHYGQKAKGIISEIPGAGDLNVQKVIGLPQIVIDYDRDKLARYGLDIETVNRTIQAGYSGAKAGIIYEGERQFSQVVRLKEEFRNDPGSMGELYIKRPNGQQVQLKEIANIQMQTGPASISREAVKRKIEVDINVGDRDTESFIQAVQLQLGEKLNLPKGYNIKYEGDFESLQRAKSRLSWVVPLVLAFIFTLLYFTFNSLKQSLLVFSAVPLAAIGGVFSLWIRGMPFSISAGVGFIALFGIAVLNGVVLMSFFNELKEEGMSNVFKRIYHGTDMRLRPVILTALTDALGFLPMAVSTSSGAEVQKPLATVVVGGLVTATLLTLVLLPIVYSFSERMHKVPSLGQLLSRSRKSLSNKPITMGLLAIALMIPVTSYAQEPAKQTIQIDNLEHAIEIALENHPYIKAGELQVKQQEKLKKTAWDLPDTELAYGKENNATGMEKWSVEQGIKNPLEYVAENKLGNQRIEQSKSDLDKRKAQLIRDVRSAYFDVLFAKEKVELLKDLKNIFSELSKAGELRYETGDGSYLEKVSAQAKYKEIKVAEEEVLNLLVRNTNTLMNTLFVNDTIMLLESGLDKIGMEDGYSGMDSLNSNPEVALFKQKWRTKQAESKAVKSISWPDPFFRYSRNDFSGNDSFSAFELGVRLPLDIWAEKGRNHAAEIAAEVSFENFRMVENNMMTAYRNTMKNLETYSQQLEYFDDSRLKEADMIIKSASKQYDAGNIDYLQYIQFFDQATRIRLKYLDVLNAYNQNVIEIQYLTGR</sequence>
<dbReference type="InterPro" id="IPR027463">
    <property type="entry name" value="AcrB_DN_DC_subdom"/>
</dbReference>
<evidence type="ECO:0000256" key="1">
    <source>
        <dbReference type="ARBA" id="ARBA00004651"/>
    </source>
</evidence>
<comment type="similarity">
    <text evidence="2">Belongs to the outer membrane factor (OMF) (TC 1.B.17) family.</text>
</comment>
<evidence type="ECO:0000256" key="8">
    <source>
        <dbReference type="ARBA" id="ARBA00023136"/>
    </source>
</evidence>
<organism evidence="10 11">
    <name type="scientific">Marinilabilia salmonicolor</name>
    <dbReference type="NCBI Taxonomy" id="989"/>
    <lineage>
        <taxon>Bacteria</taxon>
        <taxon>Pseudomonadati</taxon>
        <taxon>Bacteroidota</taxon>
        <taxon>Bacteroidia</taxon>
        <taxon>Marinilabiliales</taxon>
        <taxon>Marinilabiliaceae</taxon>
        <taxon>Marinilabilia</taxon>
    </lineage>
</organism>
<feature type="transmembrane region" description="Helical" evidence="9">
    <location>
        <begin position="341"/>
        <end position="360"/>
    </location>
</feature>
<dbReference type="PANTHER" id="PTHR32063:SF24">
    <property type="entry name" value="CATION EFFLUX SYSTEM (ACRB_ACRD_ACRF FAMILY)"/>
    <property type="match status" value="1"/>
</dbReference>
<dbReference type="GO" id="GO:0015562">
    <property type="term" value="F:efflux transmembrane transporter activity"/>
    <property type="evidence" value="ECO:0007669"/>
    <property type="project" value="InterPro"/>
</dbReference>
<name>A0A368VCL4_9BACT</name>
<dbReference type="Gene3D" id="3.30.70.1430">
    <property type="entry name" value="Multidrug efflux transporter AcrB pore domain"/>
    <property type="match status" value="2"/>
</dbReference>
<feature type="transmembrane region" description="Helical" evidence="9">
    <location>
        <begin position="1011"/>
        <end position="1036"/>
    </location>
</feature>
<evidence type="ECO:0000313" key="11">
    <source>
        <dbReference type="Proteomes" id="UP000252733"/>
    </source>
</evidence>
<evidence type="ECO:0000256" key="5">
    <source>
        <dbReference type="ARBA" id="ARBA00022475"/>
    </source>
</evidence>
<gene>
    <name evidence="10" type="ORF">DFO77_10283</name>
</gene>
<dbReference type="Gene3D" id="3.30.2090.10">
    <property type="entry name" value="Multidrug efflux transporter AcrB TolC docking domain, DN and DC subdomains"/>
    <property type="match status" value="2"/>
</dbReference>
<reference evidence="10 11" key="1">
    <citation type="submission" date="2018-07" db="EMBL/GenBank/DDBJ databases">
        <title>Freshwater and sediment microbial communities from various areas in North America, analyzing microbe dynamics in response to fracking.</title>
        <authorList>
            <person name="Lamendella R."/>
        </authorList>
    </citation>
    <scope>NUCLEOTIDE SEQUENCE [LARGE SCALE GENOMIC DNA]</scope>
    <source>
        <strain evidence="10 11">160A</strain>
    </source>
</reference>
<evidence type="ECO:0000256" key="7">
    <source>
        <dbReference type="ARBA" id="ARBA00022989"/>
    </source>
</evidence>
<evidence type="ECO:0000256" key="4">
    <source>
        <dbReference type="ARBA" id="ARBA00022448"/>
    </source>
</evidence>
<feature type="transmembrane region" description="Helical" evidence="9">
    <location>
        <begin position="907"/>
        <end position="926"/>
    </location>
</feature>
<accession>A0A368VCL4</accession>
<dbReference type="InterPro" id="IPR001036">
    <property type="entry name" value="Acrflvin-R"/>
</dbReference>
<dbReference type="InterPro" id="IPR004763">
    <property type="entry name" value="CusA-like"/>
</dbReference>
<dbReference type="Gene3D" id="3.30.70.1440">
    <property type="entry name" value="Multidrug efflux transporter AcrB pore domain"/>
    <property type="match status" value="1"/>
</dbReference>
<keyword evidence="6 9" id="KW-0812">Transmembrane</keyword>
<dbReference type="Pfam" id="PF00873">
    <property type="entry name" value="ACR_tran"/>
    <property type="match status" value="1"/>
</dbReference>
<feature type="transmembrane region" description="Helical" evidence="9">
    <location>
        <begin position="978"/>
        <end position="999"/>
    </location>
</feature>
<comment type="similarity">
    <text evidence="3">Belongs to the resistance-nodulation-cell division (RND) (TC 2.A.6) family.</text>
</comment>
<dbReference type="NCBIfam" id="TIGR00914">
    <property type="entry name" value="2A0601"/>
    <property type="match status" value="1"/>
</dbReference>
<evidence type="ECO:0000256" key="6">
    <source>
        <dbReference type="ARBA" id="ARBA00022692"/>
    </source>
</evidence>
<feature type="transmembrane region" description="Helical" evidence="9">
    <location>
        <begin position="453"/>
        <end position="471"/>
    </location>
</feature>
<dbReference type="GO" id="GO:0005886">
    <property type="term" value="C:plasma membrane"/>
    <property type="evidence" value="ECO:0007669"/>
    <property type="project" value="UniProtKB-SubCell"/>
</dbReference>
<dbReference type="Gene3D" id="3.30.70.1320">
    <property type="entry name" value="Multidrug efflux transporter AcrB pore domain like"/>
    <property type="match status" value="1"/>
</dbReference>
<dbReference type="PRINTS" id="PR00702">
    <property type="entry name" value="ACRIFLAVINRP"/>
</dbReference>
<feature type="transmembrane region" description="Helical" evidence="9">
    <location>
        <begin position="1057"/>
        <end position="1079"/>
    </location>
</feature>
<feature type="transmembrane region" description="Helical" evidence="9">
    <location>
        <begin position="932"/>
        <end position="957"/>
    </location>
</feature>